<organism evidence="1 2">
    <name type="scientific">Flavobacterium gyeonganense</name>
    <dbReference type="NCBI Taxonomy" id="1310418"/>
    <lineage>
        <taxon>Bacteria</taxon>
        <taxon>Pseudomonadati</taxon>
        <taxon>Bacteroidota</taxon>
        <taxon>Flavobacteriia</taxon>
        <taxon>Flavobacteriales</taxon>
        <taxon>Flavobacteriaceae</taxon>
        <taxon>Flavobacterium</taxon>
    </lineage>
</organism>
<protein>
    <recommendedName>
        <fullName evidence="3">Lipoprotein</fullName>
    </recommendedName>
</protein>
<evidence type="ECO:0000313" key="1">
    <source>
        <dbReference type="EMBL" id="MFB9110535.1"/>
    </source>
</evidence>
<reference evidence="1 2" key="1">
    <citation type="submission" date="2024-09" db="EMBL/GenBank/DDBJ databases">
        <authorList>
            <person name="Sun Q."/>
            <person name="Mori K."/>
        </authorList>
    </citation>
    <scope>NUCLEOTIDE SEQUENCE [LARGE SCALE GENOMIC DNA]</scope>
    <source>
        <strain evidence="1 2">CECT 8365</strain>
    </source>
</reference>
<accession>A0ABV5HF49</accession>
<comment type="caution">
    <text evidence="1">The sequence shown here is derived from an EMBL/GenBank/DDBJ whole genome shotgun (WGS) entry which is preliminary data.</text>
</comment>
<dbReference type="Proteomes" id="UP001589562">
    <property type="component" value="Unassembled WGS sequence"/>
</dbReference>
<dbReference type="RefSeq" id="WP_278010482.1">
    <property type="nucleotide sequence ID" value="NZ_CP121112.1"/>
</dbReference>
<dbReference type="EMBL" id="JBHMFE010000043">
    <property type="protein sequence ID" value="MFB9110535.1"/>
    <property type="molecule type" value="Genomic_DNA"/>
</dbReference>
<dbReference type="PROSITE" id="PS51257">
    <property type="entry name" value="PROKAR_LIPOPROTEIN"/>
    <property type="match status" value="1"/>
</dbReference>
<proteinExistence type="predicted"/>
<evidence type="ECO:0008006" key="3">
    <source>
        <dbReference type="Google" id="ProtNLM"/>
    </source>
</evidence>
<sequence>MITKITNSIFIIIASVILFGCKTKYDTKESVKVSAVDVKIQNSDSLRQIIFKGISAEISIERVIYNFFDQKNYYVKFVIKNISNKKIGVDLTNSIKQFYPNHYCFYCSNSEGVKEGRTIQSNNDYDQLKNDFKNGRLTIINAKEEFHYYRNICNYDDEKINFDKIKRPEDFFRIRLDGQLVVTNGNEVEEYRLDDKTVDKRLVIFTIPILNKEIPNTEKQFVYKVLDVRPQPD</sequence>
<keyword evidence="2" id="KW-1185">Reference proteome</keyword>
<gene>
    <name evidence="1" type="ORF">ACFFVK_18280</name>
</gene>
<evidence type="ECO:0000313" key="2">
    <source>
        <dbReference type="Proteomes" id="UP001589562"/>
    </source>
</evidence>
<name>A0ABV5HF49_9FLAO</name>